<dbReference type="NCBIfam" id="NF041635">
    <property type="entry name" value="STM3941_fam"/>
    <property type="match status" value="1"/>
</dbReference>
<evidence type="ECO:0000256" key="1">
    <source>
        <dbReference type="SAM" id="Phobius"/>
    </source>
</evidence>
<comment type="caution">
    <text evidence="2">The sequence shown here is derived from an EMBL/GenBank/DDBJ whole genome shotgun (WGS) entry which is preliminary data.</text>
</comment>
<accession>A0A838L7V8</accession>
<keyword evidence="1" id="KW-0812">Transmembrane</keyword>
<keyword evidence="3" id="KW-1185">Reference proteome</keyword>
<evidence type="ECO:0008006" key="4">
    <source>
        <dbReference type="Google" id="ProtNLM"/>
    </source>
</evidence>
<feature type="transmembrane region" description="Helical" evidence="1">
    <location>
        <begin position="52"/>
        <end position="72"/>
    </location>
</feature>
<organism evidence="2 3">
    <name type="scientific">Sphingomonas chungangi</name>
    <dbReference type="NCBI Taxonomy" id="2683589"/>
    <lineage>
        <taxon>Bacteria</taxon>
        <taxon>Pseudomonadati</taxon>
        <taxon>Pseudomonadota</taxon>
        <taxon>Alphaproteobacteria</taxon>
        <taxon>Sphingomonadales</taxon>
        <taxon>Sphingomonadaceae</taxon>
        <taxon>Sphingomonas</taxon>
    </lineage>
</organism>
<feature type="transmembrane region" description="Helical" evidence="1">
    <location>
        <begin position="12"/>
        <end position="32"/>
    </location>
</feature>
<dbReference type="EMBL" id="JACEIB010000008">
    <property type="protein sequence ID" value="MBA2935107.1"/>
    <property type="molecule type" value="Genomic_DNA"/>
</dbReference>
<dbReference type="RefSeq" id="WP_160362742.1">
    <property type="nucleotide sequence ID" value="NZ_JACEIB010000008.1"/>
</dbReference>
<dbReference type="InterPro" id="IPR048136">
    <property type="entry name" value="STM3941-like"/>
</dbReference>
<evidence type="ECO:0000313" key="3">
    <source>
        <dbReference type="Proteomes" id="UP000570166"/>
    </source>
</evidence>
<keyword evidence="1" id="KW-1133">Transmembrane helix</keyword>
<keyword evidence="1" id="KW-0472">Membrane</keyword>
<reference evidence="2 3" key="1">
    <citation type="submission" date="2020-07" db="EMBL/GenBank/DDBJ databases">
        <authorList>
            <person name="Sun Q."/>
        </authorList>
    </citation>
    <scope>NUCLEOTIDE SEQUENCE [LARGE SCALE GENOMIC DNA]</scope>
    <source>
        <strain evidence="2 3">CGMCC 1.13654</strain>
    </source>
</reference>
<sequence length="170" mass="18761">MQDEFVAYPSPWRRALLTMIAAGFVALGLWMIGAFGPPPTSHRYSESETIAIGWASVLFFGLCGIVGVAKIFDTNEQLRINAAGIRYAGWSSKTIPWHEIIDVTEWTYRRQKVIVLHLRNPALYPGRGTAGLLASANRKLTGGDVAITLTGTDRSFNDAMSAVARYRNTR</sequence>
<proteinExistence type="predicted"/>
<protein>
    <recommendedName>
        <fullName evidence="4">PH domain-containing protein</fullName>
    </recommendedName>
</protein>
<gene>
    <name evidence="2" type="ORF">HZF05_13485</name>
</gene>
<dbReference type="Proteomes" id="UP000570166">
    <property type="component" value="Unassembled WGS sequence"/>
</dbReference>
<evidence type="ECO:0000313" key="2">
    <source>
        <dbReference type="EMBL" id="MBA2935107.1"/>
    </source>
</evidence>
<dbReference type="AlphaFoldDB" id="A0A838L7V8"/>
<name>A0A838L7V8_9SPHN</name>